<name>A0A212L5T4_9BACT</name>
<sequence length="472" mass="52776">MIIGVLETLVIVAIHILSWIAVCHALLTKHDPRAALGWTVTALLLPLIGPLLYATFGISRAESRASRIMRRQEPLEPDYAHPPFSNNPPEKIPDYIISMEKVGRHLTEQHLSGGNKLMTLHNGDEAYPQMLAAIREAREQVFLCTYIFNAGKIATEFGDALTEAAQRGVDVRLLVDGIGMLYSWRKPWKKLAVHGVQVAMFLPPRLFPPNFSINLRNHRKMLVCDNTAFTGGMNISDDNIAAGKTKYVQDVHFHCQGPIVDQLRRAFLLNWGFCTGKYSPLPPASGLPVGESHCRIIMDGPGSEADVLNDIFCGVVNAARQSVRIMTPYFLPTHGFMSALRSAAQRGVDVKVVLPAKNNLFYVHWAQFRLLPTLLEAGVRVWYQPPPFAHTKLLTVDYYYSQVGSANLDPRSLRLNFELNMEVFDPQFCEGIAAHIDDVISRSTEMTTDKLKTLSLPAKLRNAACWIFSPYL</sequence>
<feature type="transmembrane region" description="Helical" evidence="6">
    <location>
        <begin position="34"/>
        <end position="56"/>
    </location>
</feature>
<dbReference type="GO" id="GO:0005886">
    <property type="term" value="C:plasma membrane"/>
    <property type="evidence" value="ECO:0007669"/>
    <property type="project" value="UniProtKB-SubCell"/>
</dbReference>
<dbReference type="PROSITE" id="PS50035">
    <property type="entry name" value="PLD"/>
    <property type="match status" value="2"/>
</dbReference>
<evidence type="ECO:0000256" key="2">
    <source>
        <dbReference type="ARBA" id="ARBA00022475"/>
    </source>
</evidence>
<dbReference type="Pfam" id="PF13091">
    <property type="entry name" value="PLDc_2"/>
    <property type="match status" value="2"/>
</dbReference>
<accession>A0A212L5T4</accession>
<dbReference type="Pfam" id="PF13396">
    <property type="entry name" value="PLDc_N"/>
    <property type="match status" value="1"/>
</dbReference>
<organism evidence="8">
    <name type="scientific">uncultured Desulfovibrio sp</name>
    <dbReference type="NCBI Taxonomy" id="167968"/>
    <lineage>
        <taxon>Bacteria</taxon>
        <taxon>Pseudomonadati</taxon>
        <taxon>Thermodesulfobacteriota</taxon>
        <taxon>Desulfovibrionia</taxon>
        <taxon>Desulfovibrionales</taxon>
        <taxon>Desulfovibrionaceae</taxon>
        <taxon>Desulfovibrio</taxon>
        <taxon>environmental samples</taxon>
    </lineage>
</organism>
<dbReference type="RefSeq" id="WP_179980398.1">
    <property type="nucleotide sequence ID" value="NZ_LT608333.1"/>
</dbReference>
<dbReference type="SMART" id="SM00155">
    <property type="entry name" value="PLDc"/>
    <property type="match status" value="2"/>
</dbReference>
<dbReference type="GO" id="GO:0032049">
    <property type="term" value="P:cardiolipin biosynthetic process"/>
    <property type="evidence" value="ECO:0007669"/>
    <property type="project" value="UniProtKB-ARBA"/>
</dbReference>
<evidence type="ECO:0000256" key="1">
    <source>
        <dbReference type="ARBA" id="ARBA00004651"/>
    </source>
</evidence>
<keyword evidence="2" id="KW-1003">Cell membrane</keyword>
<feature type="transmembrane region" description="Helical" evidence="6">
    <location>
        <begin position="6"/>
        <end position="27"/>
    </location>
</feature>
<dbReference type="PANTHER" id="PTHR21248:SF22">
    <property type="entry name" value="PHOSPHOLIPASE D"/>
    <property type="match status" value="1"/>
</dbReference>
<dbReference type="CDD" id="cd09157">
    <property type="entry name" value="PLDc_CLS_unchar2_1"/>
    <property type="match status" value="1"/>
</dbReference>
<evidence type="ECO:0000259" key="7">
    <source>
        <dbReference type="PROSITE" id="PS50035"/>
    </source>
</evidence>
<evidence type="ECO:0000256" key="4">
    <source>
        <dbReference type="ARBA" id="ARBA00022989"/>
    </source>
</evidence>
<feature type="domain" description="PLD phosphodiesterase" evidence="7">
    <location>
        <begin position="390"/>
        <end position="412"/>
    </location>
</feature>
<evidence type="ECO:0000313" key="8">
    <source>
        <dbReference type="EMBL" id="SCM72837.1"/>
    </source>
</evidence>
<dbReference type="SUPFAM" id="SSF56024">
    <property type="entry name" value="Phospholipase D/nuclease"/>
    <property type="match status" value="2"/>
</dbReference>
<comment type="subcellular location">
    <subcellularLocation>
        <location evidence="1">Cell membrane</location>
        <topology evidence="1">Multi-pass membrane protein</topology>
    </subcellularLocation>
</comment>
<dbReference type="InterPro" id="IPR027379">
    <property type="entry name" value="CLS_N"/>
</dbReference>
<dbReference type="AlphaFoldDB" id="A0A212L5T4"/>
<feature type="domain" description="PLD phosphodiesterase" evidence="7">
    <location>
        <begin position="213"/>
        <end position="239"/>
    </location>
</feature>
<proteinExistence type="predicted"/>
<dbReference type="GO" id="GO:0008808">
    <property type="term" value="F:cardiolipin synthase activity"/>
    <property type="evidence" value="ECO:0007669"/>
    <property type="project" value="TreeGrafter"/>
</dbReference>
<dbReference type="InterPro" id="IPR001736">
    <property type="entry name" value="PLipase_D/transphosphatidylase"/>
</dbReference>
<keyword evidence="4 6" id="KW-1133">Transmembrane helix</keyword>
<reference evidence="8" key="1">
    <citation type="submission" date="2016-08" db="EMBL/GenBank/DDBJ databases">
        <authorList>
            <person name="Seilhamer J.J."/>
        </authorList>
    </citation>
    <scope>NUCLEOTIDE SEQUENCE</scope>
    <source>
        <strain evidence="8">86-1</strain>
    </source>
</reference>
<evidence type="ECO:0000256" key="6">
    <source>
        <dbReference type="SAM" id="Phobius"/>
    </source>
</evidence>
<keyword evidence="5 6" id="KW-0472">Membrane</keyword>
<dbReference type="CDD" id="cd09163">
    <property type="entry name" value="PLDc_CLS_unchar2_2"/>
    <property type="match status" value="1"/>
</dbReference>
<dbReference type="InterPro" id="IPR025202">
    <property type="entry name" value="PLD-like_dom"/>
</dbReference>
<evidence type="ECO:0000256" key="3">
    <source>
        <dbReference type="ARBA" id="ARBA00022692"/>
    </source>
</evidence>
<keyword evidence="3 6" id="KW-0812">Transmembrane</keyword>
<dbReference type="PANTHER" id="PTHR21248">
    <property type="entry name" value="CARDIOLIPIN SYNTHASE"/>
    <property type="match status" value="1"/>
</dbReference>
<protein>
    <submittedName>
        <fullName evidence="8">Phospholipase D/Transphosphatidylase</fullName>
    </submittedName>
</protein>
<dbReference type="Gene3D" id="3.30.870.10">
    <property type="entry name" value="Endonuclease Chain A"/>
    <property type="match status" value="2"/>
</dbReference>
<dbReference type="EMBL" id="FMJC01000002">
    <property type="protein sequence ID" value="SCM72837.1"/>
    <property type="molecule type" value="Genomic_DNA"/>
</dbReference>
<evidence type="ECO:0000256" key="5">
    <source>
        <dbReference type="ARBA" id="ARBA00023136"/>
    </source>
</evidence>
<gene>
    <name evidence="8" type="ORF">KL86DES1_20868</name>
</gene>